<dbReference type="AlphaFoldDB" id="A0AAV7XGW7"/>
<sequence length="113" mass="12849">MEFVVVTSPCCVVPAGAAAVRYHQLRRARRKAFRWPLCWAVLVLLYALVSDLLAAPPAQPVGSTQPATPAPTARQVNVKHFQTKFLLHKKKRTHKNLNRTMKNFKKIFCLQKK</sequence>
<evidence type="ECO:0000256" key="1">
    <source>
        <dbReference type="SAM" id="Phobius"/>
    </source>
</evidence>
<gene>
    <name evidence="2" type="ORF">ONE63_001834</name>
</gene>
<dbReference type="EMBL" id="JAPTSV010000011">
    <property type="protein sequence ID" value="KAJ1522668.1"/>
    <property type="molecule type" value="Genomic_DNA"/>
</dbReference>
<keyword evidence="1" id="KW-0812">Transmembrane</keyword>
<keyword evidence="3" id="KW-1185">Reference proteome</keyword>
<evidence type="ECO:0000313" key="2">
    <source>
        <dbReference type="EMBL" id="KAJ1522668.1"/>
    </source>
</evidence>
<evidence type="ECO:0000313" key="3">
    <source>
        <dbReference type="Proteomes" id="UP001075354"/>
    </source>
</evidence>
<proteinExistence type="predicted"/>
<name>A0AAV7XGW7_9NEOP</name>
<accession>A0AAV7XGW7</accession>
<keyword evidence="1" id="KW-1133">Transmembrane helix</keyword>
<protein>
    <submittedName>
        <fullName evidence="2">Uncharacterized protein</fullName>
    </submittedName>
</protein>
<feature type="transmembrane region" description="Helical" evidence="1">
    <location>
        <begin position="33"/>
        <end position="54"/>
    </location>
</feature>
<dbReference type="Proteomes" id="UP001075354">
    <property type="component" value="Chromosome 11"/>
</dbReference>
<keyword evidence="1" id="KW-0472">Membrane</keyword>
<comment type="caution">
    <text evidence="2">The sequence shown here is derived from an EMBL/GenBank/DDBJ whole genome shotgun (WGS) entry which is preliminary data.</text>
</comment>
<reference evidence="2" key="1">
    <citation type="submission" date="2022-12" db="EMBL/GenBank/DDBJ databases">
        <title>Chromosome-level genome assembly of the bean flower thrips Megalurothrips usitatus.</title>
        <authorList>
            <person name="Ma L."/>
            <person name="Liu Q."/>
            <person name="Li H."/>
            <person name="Cai W."/>
        </authorList>
    </citation>
    <scope>NUCLEOTIDE SEQUENCE</scope>
    <source>
        <strain evidence="2">Cailab_2022a</strain>
    </source>
</reference>
<organism evidence="2 3">
    <name type="scientific">Megalurothrips usitatus</name>
    <name type="common">bean blossom thrips</name>
    <dbReference type="NCBI Taxonomy" id="439358"/>
    <lineage>
        <taxon>Eukaryota</taxon>
        <taxon>Metazoa</taxon>
        <taxon>Ecdysozoa</taxon>
        <taxon>Arthropoda</taxon>
        <taxon>Hexapoda</taxon>
        <taxon>Insecta</taxon>
        <taxon>Pterygota</taxon>
        <taxon>Neoptera</taxon>
        <taxon>Paraneoptera</taxon>
        <taxon>Thysanoptera</taxon>
        <taxon>Terebrantia</taxon>
        <taxon>Thripoidea</taxon>
        <taxon>Thripidae</taxon>
        <taxon>Megalurothrips</taxon>
    </lineage>
</organism>